<gene>
    <name evidence="3" type="ORF">SAMN05216236_10561</name>
</gene>
<keyword evidence="3" id="KW-0687">Ribonucleoprotein</keyword>
<name>A0A1I6ZY98_9RHOB</name>
<dbReference type="CDD" id="cd04301">
    <property type="entry name" value="NAT_SF"/>
    <property type="match status" value="1"/>
</dbReference>
<keyword evidence="1" id="KW-0808">Transferase</keyword>
<keyword evidence="4" id="KW-1185">Reference proteome</keyword>
<accession>A0A1I6ZY98</accession>
<protein>
    <submittedName>
        <fullName evidence="3">Ribosomal protein S18 acetylase RimI</fullName>
    </submittedName>
</protein>
<dbReference type="GO" id="GO:0005840">
    <property type="term" value="C:ribosome"/>
    <property type="evidence" value="ECO:0007669"/>
    <property type="project" value="UniProtKB-KW"/>
</dbReference>
<dbReference type="SUPFAM" id="SSF55729">
    <property type="entry name" value="Acyl-CoA N-acyltransferases (Nat)"/>
    <property type="match status" value="1"/>
</dbReference>
<dbReference type="Proteomes" id="UP000182466">
    <property type="component" value="Unassembled WGS sequence"/>
</dbReference>
<dbReference type="PANTHER" id="PTHR13947:SF37">
    <property type="entry name" value="LD18367P"/>
    <property type="match status" value="1"/>
</dbReference>
<evidence type="ECO:0000313" key="3">
    <source>
        <dbReference type="EMBL" id="SFT67627.1"/>
    </source>
</evidence>
<dbReference type="Gene3D" id="3.40.630.30">
    <property type="match status" value="1"/>
</dbReference>
<keyword evidence="3" id="KW-0689">Ribosomal protein</keyword>
<feature type="domain" description="N-acetyltransferase" evidence="2">
    <location>
        <begin position="17"/>
        <end position="173"/>
    </location>
</feature>
<organism evidence="3 4">
    <name type="scientific">Sedimentitalea nanhaiensis</name>
    <dbReference type="NCBI Taxonomy" id="999627"/>
    <lineage>
        <taxon>Bacteria</taxon>
        <taxon>Pseudomonadati</taxon>
        <taxon>Pseudomonadota</taxon>
        <taxon>Alphaproteobacteria</taxon>
        <taxon>Rhodobacterales</taxon>
        <taxon>Paracoccaceae</taxon>
        <taxon>Sedimentitalea</taxon>
    </lineage>
</organism>
<sequence length="173" mass="19683">MVENQALWRNIGTMTDVSLRRFRPDDAPWLGEQHSIHYARDEGFDDSFGRLVNDILADFIDHHDPVRERGWIACRGAQRLGSIFCVGQGPTTAKLRMFLLTPQARGRGLGKRMLTTCMAFARDAGYADMRLWTHESHRAACALYAASGWHLLESRPVHSFGVDLVEQSWRVDL</sequence>
<reference evidence="3 4" key="1">
    <citation type="submission" date="2016-10" db="EMBL/GenBank/DDBJ databases">
        <authorList>
            <person name="de Groot N.N."/>
        </authorList>
    </citation>
    <scope>NUCLEOTIDE SEQUENCE [LARGE SCALE GENOMIC DNA]</scope>
    <source>
        <strain evidence="3 4">CGMCC 1.10959</strain>
    </source>
</reference>
<dbReference type="PROSITE" id="PS51186">
    <property type="entry name" value="GNAT"/>
    <property type="match status" value="1"/>
</dbReference>
<evidence type="ECO:0000259" key="2">
    <source>
        <dbReference type="PROSITE" id="PS51186"/>
    </source>
</evidence>
<proteinExistence type="predicted"/>
<dbReference type="eggNOG" id="COG0456">
    <property type="taxonomic scope" value="Bacteria"/>
</dbReference>
<dbReference type="AlphaFoldDB" id="A0A1I6ZY98"/>
<evidence type="ECO:0000313" key="4">
    <source>
        <dbReference type="Proteomes" id="UP000182466"/>
    </source>
</evidence>
<dbReference type="PANTHER" id="PTHR13947">
    <property type="entry name" value="GNAT FAMILY N-ACETYLTRANSFERASE"/>
    <property type="match status" value="1"/>
</dbReference>
<dbReference type="InterPro" id="IPR050769">
    <property type="entry name" value="NAT_camello-type"/>
</dbReference>
<dbReference type="InterPro" id="IPR000182">
    <property type="entry name" value="GNAT_dom"/>
</dbReference>
<dbReference type="Pfam" id="PF00583">
    <property type="entry name" value="Acetyltransf_1"/>
    <property type="match status" value="1"/>
</dbReference>
<dbReference type="GO" id="GO:0008080">
    <property type="term" value="F:N-acetyltransferase activity"/>
    <property type="evidence" value="ECO:0007669"/>
    <property type="project" value="InterPro"/>
</dbReference>
<evidence type="ECO:0000256" key="1">
    <source>
        <dbReference type="ARBA" id="ARBA00022679"/>
    </source>
</evidence>
<dbReference type="InterPro" id="IPR016181">
    <property type="entry name" value="Acyl_CoA_acyltransferase"/>
</dbReference>
<dbReference type="EMBL" id="FPAW01000005">
    <property type="protein sequence ID" value="SFT67627.1"/>
    <property type="molecule type" value="Genomic_DNA"/>
</dbReference>
<dbReference type="STRING" id="999627.SAMN05216236_10561"/>